<keyword evidence="1" id="KW-0175">Coiled coil</keyword>
<dbReference type="Pfam" id="PF00619">
    <property type="entry name" value="CARD"/>
    <property type="match status" value="1"/>
</dbReference>
<dbReference type="InterPro" id="IPR001315">
    <property type="entry name" value="CARD"/>
</dbReference>
<keyword evidence="6" id="KW-1185">Reference proteome</keyword>
<evidence type="ECO:0000313" key="5">
    <source>
        <dbReference type="EnsemblMetazoa" id="CapteP223772"/>
    </source>
</evidence>
<protein>
    <recommendedName>
        <fullName evidence="3">CARD domain-containing protein</fullName>
    </recommendedName>
</protein>
<dbReference type="EnsemblMetazoa" id="CapteT223772">
    <property type="protein sequence ID" value="CapteP223772"/>
    <property type="gene ID" value="CapteG223772"/>
</dbReference>
<gene>
    <name evidence="4" type="ORF">CAPTEDRAFT_223772</name>
</gene>
<evidence type="ECO:0000313" key="6">
    <source>
        <dbReference type="Proteomes" id="UP000014760"/>
    </source>
</evidence>
<dbReference type="PANTHER" id="PTHR45615:SF80">
    <property type="entry name" value="GRIP DOMAIN-CONTAINING PROTEIN"/>
    <property type="match status" value="1"/>
</dbReference>
<feature type="coiled-coil region" evidence="1">
    <location>
        <begin position="289"/>
        <end position="400"/>
    </location>
</feature>
<dbReference type="EMBL" id="KB298404">
    <property type="protein sequence ID" value="ELU09239.1"/>
    <property type="molecule type" value="Genomic_DNA"/>
</dbReference>
<feature type="coiled-coil region" evidence="1">
    <location>
        <begin position="162"/>
        <end position="252"/>
    </location>
</feature>
<dbReference type="PANTHER" id="PTHR45615">
    <property type="entry name" value="MYOSIN HEAVY CHAIN, NON-MUSCLE"/>
    <property type="match status" value="1"/>
</dbReference>
<dbReference type="OrthoDB" id="6089523at2759"/>
<dbReference type="AlphaFoldDB" id="R7URU1"/>
<dbReference type="OMA" id="HEVDWEN"/>
<dbReference type="Gene3D" id="1.10.533.10">
    <property type="entry name" value="Death Domain, Fas"/>
    <property type="match status" value="1"/>
</dbReference>
<dbReference type="EMBL" id="AMQN01006452">
    <property type="status" value="NOT_ANNOTATED_CDS"/>
    <property type="molecule type" value="Genomic_DNA"/>
</dbReference>
<reference evidence="6" key="1">
    <citation type="submission" date="2012-12" db="EMBL/GenBank/DDBJ databases">
        <authorList>
            <person name="Hellsten U."/>
            <person name="Grimwood J."/>
            <person name="Chapman J.A."/>
            <person name="Shapiro H."/>
            <person name="Aerts A."/>
            <person name="Otillar R.P."/>
            <person name="Terry A.Y."/>
            <person name="Boore J.L."/>
            <person name="Simakov O."/>
            <person name="Marletaz F."/>
            <person name="Cho S.-J."/>
            <person name="Edsinger-Gonzales E."/>
            <person name="Havlak P."/>
            <person name="Kuo D.-H."/>
            <person name="Larsson T."/>
            <person name="Lv J."/>
            <person name="Arendt D."/>
            <person name="Savage R."/>
            <person name="Osoegawa K."/>
            <person name="de Jong P."/>
            <person name="Lindberg D.R."/>
            <person name="Seaver E.C."/>
            <person name="Weisblat D.A."/>
            <person name="Putnam N.H."/>
            <person name="Grigoriev I.V."/>
            <person name="Rokhsar D.S."/>
        </authorList>
    </citation>
    <scope>NUCLEOTIDE SEQUENCE</scope>
    <source>
        <strain evidence="6">I ESC-2004</strain>
    </source>
</reference>
<dbReference type="HOGENOM" id="CLU_405583_0_0_1"/>
<feature type="domain" description="CARD" evidence="3">
    <location>
        <begin position="45"/>
        <end position="107"/>
    </location>
</feature>
<feature type="compositionally biased region" description="Basic and acidic residues" evidence="2">
    <location>
        <begin position="107"/>
        <end position="117"/>
    </location>
</feature>
<dbReference type="STRING" id="283909.R7URU1"/>
<name>R7URU1_CAPTE</name>
<organism evidence="4">
    <name type="scientific">Capitella teleta</name>
    <name type="common">Polychaete worm</name>
    <dbReference type="NCBI Taxonomy" id="283909"/>
    <lineage>
        <taxon>Eukaryota</taxon>
        <taxon>Metazoa</taxon>
        <taxon>Spiralia</taxon>
        <taxon>Lophotrochozoa</taxon>
        <taxon>Annelida</taxon>
        <taxon>Polychaeta</taxon>
        <taxon>Sedentaria</taxon>
        <taxon>Scolecida</taxon>
        <taxon>Capitellidae</taxon>
        <taxon>Capitella</taxon>
    </lineage>
</organism>
<feature type="region of interest" description="Disordered" evidence="2">
    <location>
        <begin position="107"/>
        <end position="130"/>
    </location>
</feature>
<proteinExistence type="predicted"/>
<evidence type="ECO:0000256" key="1">
    <source>
        <dbReference type="SAM" id="Coils"/>
    </source>
</evidence>
<dbReference type="SUPFAM" id="SSF47986">
    <property type="entry name" value="DEATH domain"/>
    <property type="match status" value="1"/>
</dbReference>
<evidence type="ECO:0000313" key="4">
    <source>
        <dbReference type="EMBL" id="ELU09239.1"/>
    </source>
</evidence>
<reference evidence="4 6" key="2">
    <citation type="journal article" date="2013" name="Nature">
        <title>Insights into bilaterian evolution from three spiralian genomes.</title>
        <authorList>
            <person name="Simakov O."/>
            <person name="Marletaz F."/>
            <person name="Cho S.J."/>
            <person name="Edsinger-Gonzales E."/>
            <person name="Havlak P."/>
            <person name="Hellsten U."/>
            <person name="Kuo D.H."/>
            <person name="Larsson T."/>
            <person name="Lv J."/>
            <person name="Arendt D."/>
            <person name="Savage R."/>
            <person name="Osoegawa K."/>
            <person name="de Jong P."/>
            <person name="Grimwood J."/>
            <person name="Chapman J.A."/>
            <person name="Shapiro H."/>
            <person name="Aerts A."/>
            <person name="Otillar R.P."/>
            <person name="Terry A.Y."/>
            <person name="Boore J.L."/>
            <person name="Grigoriev I.V."/>
            <person name="Lindberg D.R."/>
            <person name="Seaver E.C."/>
            <person name="Weisblat D.A."/>
            <person name="Putnam N.H."/>
            <person name="Rokhsar D.S."/>
        </authorList>
    </citation>
    <scope>NUCLEOTIDE SEQUENCE</scope>
    <source>
        <strain evidence="4 6">I ESC-2004</strain>
    </source>
</reference>
<reference evidence="5" key="3">
    <citation type="submission" date="2015-06" db="UniProtKB">
        <authorList>
            <consortium name="EnsemblMetazoa"/>
        </authorList>
    </citation>
    <scope>IDENTIFICATION</scope>
</reference>
<dbReference type="GO" id="GO:0042981">
    <property type="term" value="P:regulation of apoptotic process"/>
    <property type="evidence" value="ECO:0007669"/>
    <property type="project" value="InterPro"/>
</dbReference>
<dbReference type="InterPro" id="IPR011029">
    <property type="entry name" value="DEATH-like_dom_sf"/>
</dbReference>
<dbReference type="PROSITE" id="PS50209">
    <property type="entry name" value="CARD"/>
    <property type="match status" value="1"/>
</dbReference>
<evidence type="ECO:0000259" key="3">
    <source>
        <dbReference type="PROSITE" id="PS50209"/>
    </source>
</evidence>
<evidence type="ECO:0000256" key="2">
    <source>
        <dbReference type="SAM" id="MobiDB-lite"/>
    </source>
</evidence>
<feature type="region of interest" description="Disordered" evidence="2">
    <location>
        <begin position="405"/>
        <end position="432"/>
    </location>
</feature>
<feature type="compositionally biased region" description="Basic and acidic residues" evidence="2">
    <location>
        <begin position="405"/>
        <end position="416"/>
    </location>
</feature>
<accession>R7URU1</accession>
<dbReference type="Proteomes" id="UP000014760">
    <property type="component" value="Unassembled WGS sequence"/>
</dbReference>
<sequence length="678" mass="78750">MSSYKKLDEDEYDVCDEGDREWEKLLPYYHMLSQSLELPIFRSWLISKNVLTPPDFEELEKKFYRSTEKIQHMMDMARRRGQRGYKAFVEVIEYGYPDLYRRILKKEPKDPPEDFRERRRKSTTQPKQSNHAAELLQLMIKCAQSQQMQLTPDSGGKHSENFNKMTAAANRLERENTLLNQEAQRLEDKLTIFEETIGELTDQRNEFQDGMDEAIKKRNELKVENSDLKNELRDNEIKLLENQQKINELKDQVAKNEFKHHSQFETLRRRNSELSLLLKSSENTQSNREQAAANKITELNAKLTEAERTSEQYACDANNLRAEIALLKESIQKLHSRLQDREHDLKTALDEAERKENSWRDELKKRMEMEMQSRTHSVRLKRTEQNVEMLRGQLLNLQLLLREKGDATERRSRPEGSCENTSVKRVSPPSPSDRRAVVFPDFVDVTQENPAYGLLNAIDEHVSSQVEEANAEELLEPTAQSVDTRPKRNLSRQDAMTIASRISTPPDSDRRVVIIFAPDDIRDDLFSSLSQFVGGKFKVCPLEEKTMTKSDVANGVCTLNIIHYEEIEANSRYRCLMRSSLDRTIMGLPYNTFLLLNVSPEAALALHHCNVYPLVIHVMFGAMRDSKIPEKAPRHLNPVPFRILSFDDKAEKLRNKLIGKISTQIAEHLEHLNQRQAP</sequence>